<dbReference type="InterPro" id="IPR052994">
    <property type="entry name" value="Tiny_macrocysts_regulators"/>
</dbReference>
<evidence type="ECO:0000313" key="5">
    <source>
        <dbReference type="EMBL" id="CAE2330362.1"/>
    </source>
</evidence>
<dbReference type="InterPro" id="IPR000270">
    <property type="entry name" value="PB1_dom"/>
</dbReference>
<feature type="domain" description="PB1" evidence="4">
    <location>
        <begin position="129"/>
        <end position="201"/>
    </location>
</feature>
<sequence length="741" mass="80814">MANPFKGKKGKEGDVAKLMEKDFTTWDVREVGLWLESNGLSRYRETFVFNEIDGEMLVDIDEDDLLALPIDRLGHRKKILRRVNMLRGTATSSLGSSSHAGSQVGSEAGSDTGSDIGSVSSTTSATSTKVRIKCSYKNEVTALTFRSDTTLADFKARIKEEFGRTLGAKYRDDEGDMVVIRDDQDLRDAFVCAQNMSVKLVLFSTRSKKEKKSKSKGKSSKGGGSESSDADFSVLENFVDGVVVIDRRGLVQFFNASAEDMFGYDREEVVGNNVRMLMNDDDAAKHNSYLRRYRREGTSQIIGKGRQVKAKTKEGKLFDVWLSLSETNTTYTGIIQELRGGGKAASDAQSTRSVERDLSAEFGAFNNYPDPVIVLNATGYIQFANNACDTAFLHDAGSLLGQNANTICPAVSSSSGEDLLSDFINMKKGRSKSGDSLLVNNRRDVICYTKKNTIVAKIADFAERTFDGTNYYVVQFRSQEKDTSGSILQAQREVIANLLIPALIIDENCIVQEMNGAARDIFGYNLSETLGRNIDLLLPPGEVKDNHTSWVKNYAATGKGRGPNGTSTVVGKGREVVGLSKSGELLTLKLSVTMAAEASGEKIFTGVIQLLSKTDANVMSSAVLQQQIGVINQLLVPACIISQDAIVRGFNKAAQDLFGYTEKELVGQDVGTLIPLGDIRNMHSKFVSRYAQGSKKPSESVVVGKGRKVTGRHKEGHNITATLSVTERKDGSLTIFTGMFT</sequence>
<dbReference type="PROSITE" id="PS50112">
    <property type="entry name" value="PAS"/>
    <property type="match status" value="3"/>
</dbReference>
<feature type="compositionally biased region" description="Low complexity" evidence="1">
    <location>
        <begin position="91"/>
        <end position="102"/>
    </location>
</feature>
<dbReference type="CDD" id="cd05992">
    <property type="entry name" value="PB1"/>
    <property type="match status" value="1"/>
</dbReference>
<organism evidence="5">
    <name type="scientific">Paramoeba aestuarina</name>
    <dbReference type="NCBI Taxonomy" id="180227"/>
    <lineage>
        <taxon>Eukaryota</taxon>
        <taxon>Amoebozoa</taxon>
        <taxon>Discosea</taxon>
        <taxon>Flabellinia</taxon>
        <taxon>Dactylopodida</taxon>
        <taxon>Paramoebidae</taxon>
        <taxon>Paramoeba</taxon>
    </lineage>
</organism>
<dbReference type="SUPFAM" id="SSF55785">
    <property type="entry name" value="PYP-like sensor domain (PAS domain)"/>
    <property type="match status" value="4"/>
</dbReference>
<dbReference type="AlphaFoldDB" id="A0A7S4UAV2"/>
<evidence type="ECO:0000256" key="1">
    <source>
        <dbReference type="SAM" id="MobiDB-lite"/>
    </source>
</evidence>
<dbReference type="Pfam" id="PF00989">
    <property type="entry name" value="PAS"/>
    <property type="match status" value="3"/>
</dbReference>
<dbReference type="InterPro" id="IPR013767">
    <property type="entry name" value="PAS_fold"/>
</dbReference>
<dbReference type="Pfam" id="PF00564">
    <property type="entry name" value="PB1"/>
    <property type="match status" value="1"/>
</dbReference>
<feature type="region of interest" description="Disordered" evidence="1">
    <location>
        <begin position="91"/>
        <end position="121"/>
    </location>
</feature>
<dbReference type="InterPro" id="IPR001660">
    <property type="entry name" value="SAM"/>
</dbReference>
<dbReference type="SMART" id="SM00454">
    <property type="entry name" value="SAM"/>
    <property type="match status" value="1"/>
</dbReference>
<dbReference type="SMART" id="SM00666">
    <property type="entry name" value="PB1"/>
    <property type="match status" value="1"/>
</dbReference>
<dbReference type="SUPFAM" id="SSF54277">
    <property type="entry name" value="CAD &amp; PB1 domains"/>
    <property type="match status" value="1"/>
</dbReference>
<dbReference type="InterPro" id="IPR013761">
    <property type="entry name" value="SAM/pointed_sf"/>
</dbReference>
<dbReference type="Gene3D" id="3.30.450.20">
    <property type="entry name" value="PAS domain"/>
    <property type="match status" value="4"/>
</dbReference>
<feature type="compositionally biased region" description="Polar residues" evidence="1">
    <location>
        <begin position="103"/>
        <end position="117"/>
    </location>
</feature>
<dbReference type="CDD" id="cd09487">
    <property type="entry name" value="SAM_superfamily"/>
    <property type="match status" value="1"/>
</dbReference>
<dbReference type="NCBIfam" id="TIGR00229">
    <property type="entry name" value="sensory_box"/>
    <property type="match status" value="3"/>
</dbReference>
<dbReference type="CDD" id="cd00130">
    <property type="entry name" value="PAS"/>
    <property type="match status" value="3"/>
</dbReference>
<dbReference type="InterPro" id="IPR053793">
    <property type="entry name" value="PB1-like"/>
</dbReference>
<dbReference type="PROSITE" id="PS51745">
    <property type="entry name" value="PB1"/>
    <property type="match status" value="1"/>
</dbReference>
<dbReference type="EMBL" id="HBKR01033376">
    <property type="protein sequence ID" value="CAE2330362.1"/>
    <property type="molecule type" value="Transcribed_RNA"/>
</dbReference>
<dbReference type="Pfam" id="PF13426">
    <property type="entry name" value="PAS_9"/>
    <property type="match status" value="1"/>
</dbReference>
<dbReference type="SMART" id="SM00091">
    <property type="entry name" value="PAS"/>
    <property type="match status" value="4"/>
</dbReference>
<evidence type="ECO:0000259" key="4">
    <source>
        <dbReference type="PROSITE" id="PS51745"/>
    </source>
</evidence>
<feature type="domain" description="PAS" evidence="3">
    <location>
        <begin position="234"/>
        <end position="297"/>
    </location>
</feature>
<protein>
    <submittedName>
        <fullName evidence="5">Uncharacterized protein</fullName>
    </submittedName>
</protein>
<reference evidence="5" key="1">
    <citation type="submission" date="2021-01" db="EMBL/GenBank/DDBJ databases">
        <authorList>
            <person name="Corre E."/>
            <person name="Pelletier E."/>
            <person name="Niang G."/>
            <person name="Scheremetjew M."/>
            <person name="Finn R."/>
            <person name="Kale V."/>
            <person name="Holt S."/>
            <person name="Cochrane G."/>
            <person name="Meng A."/>
            <person name="Brown T."/>
            <person name="Cohen L."/>
        </authorList>
    </citation>
    <scope>NUCLEOTIDE SEQUENCE</scope>
    <source>
        <strain evidence="5">SoJaBio B1-5/56/2</strain>
    </source>
</reference>
<dbReference type="Gene3D" id="3.10.20.90">
    <property type="entry name" value="Phosphatidylinositol 3-kinase Catalytic Subunit, Chain A, domain 1"/>
    <property type="match status" value="1"/>
</dbReference>
<dbReference type="PANTHER" id="PTHR31600">
    <property type="entry name" value="TINY MACROCYSTS PROTEIN B-RELATED"/>
    <property type="match status" value="1"/>
</dbReference>
<dbReference type="PANTHER" id="PTHR31600:SF2">
    <property type="entry name" value="GAMETE ENRICHED GENE 10 PROTEIN-RELATED"/>
    <property type="match status" value="1"/>
</dbReference>
<dbReference type="SUPFAM" id="SSF47769">
    <property type="entry name" value="SAM/Pointed domain"/>
    <property type="match status" value="1"/>
</dbReference>
<dbReference type="PROSITE" id="PS50105">
    <property type="entry name" value="SAM_DOMAIN"/>
    <property type="match status" value="1"/>
</dbReference>
<dbReference type="InterPro" id="IPR000014">
    <property type="entry name" value="PAS"/>
</dbReference>
<proteinExistence type="predicted"/>
<dbReference type="Gene3D" id="1.10.150.50">
    <property type="entry name" value="Transcription Factor, Ets-1"/>
    <property type="match status" value="1"/>
</dbReference>
<gene>
    <name evidence="5" type="ORF">NAES01612_LOCUS21880</name>
</gene>
<dbReference type="InterPro" id="IPR035965">
    <property type="entry name" value="PAS-like_dom_sf"/>
</dbReference>
<dbReference type="Pfam" id="PF00536">
    <property type="entry name" value="SAM_1"/>
    <property type="match status" value="1"/>
</dbReference>
<dbReference type="GO" id="GO:0006355">
    <property type="term" value="P:regulation of DNA-templated transcription"/>
    <property type="evidence" value="ECO:0007669"/>
    <property type="project" value="InterPro"/>
</dbReference>
<evidence type="ECO:0000259" key="3">
    <source>
        <dbReference type="PROSITE" id="PS50112"/>
    </source>
</evidence>
<feature type="domain" description="PAS" evidence="3">
    <location>
        <begin position="492"/>
        <end position="539"/>
    </location>
</feature>
<name>A0A7S4UAV2_9EUKA</name>
<accession>A0A7S4UAV2</accession>
<evidence type="ECO:0000259" key="2">
    <source>
        <dbReference type="PROSITE" id="PS50105"/>
    </source>
</evidence>
<feature type="domain" description="SAM" evidence="2">
    <location>
        <begin position="26"/>
        <end position="89"/>
    </location>
</feature>
<feature type="domain" description="PAS" evidence="3">
    <location>
        <begin position="630"/>
        <end position="668"/>
    </location>
</feature>